<sequence>MPYSQKTQQGKCEGIPHAQRGMLQLMGELVPVSQVEEATATASASSIPLIPATSEEVNEGRKLHDSQSSLSASSHCLNLVSTPQSKLNQGSSSQGSEDLLSQGNVFGPVSSLQHAASLVPFLLFKYQMKEPTTKAEMLNHVIRSHHEYFPVILNNASERMQLVFGIEVKEVDPTHHAYILVTSLGLTYDRIISDVQGMPKTGLLIMILGVIFIEGNCAPEEVVWESLSVIGVSPGLLHYFYGNPRKLITEDFVREQYLEYWKVPNTVLARYEFLWGPRAHAETSRVQVLKHWAKFSGCDPKSLSDLYEKALRDEKEGIQA</sequence>
<dbReference type="RefSeq" id="XP_012881373.1">
    <property type="nucleotide sequence ID" value="XM_013025919.1"/>
</dbReference>
<dbReference type="PANTHER" id="PTHR11736:SF14">
    <property type="entry name" value="NSE3 HOMOLOG, SMC5-SMC6 COMPLEX COMPONENT"/>
    <property type="match status" value="1"/>
</dbReference>
<dbReference type="PANTHER" id="PTHR11736">
    <property type="entry name" value="MELANOMA-ASSOCIATED ANTIGEN MAGE ANTIGEN"/>
    <property type="match status" value="1"/>
</dbReference>
<organism evidence="4 5">
    <name type="scientific">Dipodomys ordii</name>
    <name type="common">Ord's kangaroo rat</name>
    <dbReference type="NCBI Taxonomy" id="10020"/>
    <lineage>
        <taxon>Eukaryota</taxon>
        <taxon>Metazoa</taxon>
        <taxon>Chordata</taxon>
        <taxon>Craniata</taxon>
        <taxon>Vertebrata</taxon>
        <taxon>Euteleostomi</taxon>
        <taxon>Mammalia</taxon>
        <taxon>Eutheria</taxon>
        <taxon>Euarchontoglires</taxon>
        <taxon>Glires</taxon>
        <taxon>Rodentia</taxon>
        <taxon>Castorimorpha</taxon>
        <taxon>Heteromyidae</taxon>
        <taxon>Dipodomyinae</taxon>
        <taxon>Dipodomys</taxon>
    </lineage>
</organism>
<dbReference type="InParanoid" id="A0A1S3FXU0"/>
<dbReference type="GO" id="GO:0005634">
    <property type="term" value="C:nucleus"/>
    <property type="evidence" value="ECO:0007669"/>
    <property type="project" value="TreeGrafter"/>
</dbReference>
<feature type="region of interest" description="Disordered" evidence="2">
    <location>
        <begin position="43"/>
        <end position="68"/>
    </location>
</feature>
<evidence type="ECO:0000313" key="5">
    <source>
        <dbReference type="RefSeq" id="XP_012881373.1"/>
    </source>
</evidence>
<dbReference type="Pfam" id="PF01454">
    <property type="entry name" value="MAGE"/>
    <property type="match status" value="1"/>
</dbReference>
<reference evidence="5" key="1">
    <citation type="submission" date="2025-08" db="UniProtKB">
        <authorList>
            <consortium name="RefSeq"/>
        </authorList>
    </citation>
    <scope>IDENTIFICATION</scope>
    <source>
        <tissue evidence="5">Kidney</tissue>
    </source>
</reference>
<dbReference type="SMART" id="SM01373">
    <property type="entry name" value="MAGE"/>
    <property type="match status" value="1"/>
</dbReference>
<dbReference type="Pfam" id="PF12440">
    <property type="entry name" value="MAGE_N"/>
    <property type="match status" value="1"/>
</dbReference>
<feature type="domain" description="MAGE" evidence="3">
    <location>
        <begin position="111"/>
        <end position="310"/>
    </location>
</feature>
<evidence type="ECO:0000256" key="1">
    <source>
        <dbReference type="ARBA" id="ARBA00084104"/>
    </source>
</evidence>
<proteinExistence type="predicted"/>
<dbReference type="InterPro" id="IPR002190">
    <property type="entry name" value="MHD_dom"/>
</dbReference>
<dbReference type="InterPro" id="IPR041898">
    <property type="entry name" value="MAGE_WH1"/>
</dbReference>
<dbReference type="GeneID" id="105992835"/>
<dbReference type="InterPro" id="IPR021072">
    <property type="entry name" value="MAGE_N"/>
</dbReference>
<accession>A0A1S3FXU0</accession>
<dbReference type="InterPro" id="IPR037445">
    <property type="entry name" value="MAGE"/>
</dbReference>
<dbReference type="Gene3D" id="1.10.10.1200">
    <property type="entry name" value="MAGE homology domain, winged helix WH1 motif"/>
    <property type="match status" value="1"/>
</dbReference>
<keyword evidence="4" id="KW-1185">Reference proteome</keyword>
<evidence type="ECO:0000256" key="2">
    <source>
        <dbReference type="SAM" id="MobiDB-lite"/>
    </source>
</evidence>
<dbReference type="PROSITE" id="PS50838">
    <property type="entry name" value="MAGE"/>
    <property type="match status" value="1"/>
</dbReference>
<evidence type="ECO:0000259" key="3">
    <source>
        <dbReference type="PROSITE" id="PS50838"/>
    </source>
</evidence>
<dbReference type="SMART" id="SM01392">
    <property type="entry name" value="MAGE_N"/>
    <property type="match status" value="1"/>
</dbReference>
<dbReference type="FunFam" id="1.10.10.1210:FF:000001">
    <property type="entry name" value="melanoma-associated antigen D1"/>
    <property type="match status" value="1"/>
</dbReference>
<name>A0A1S3FXU0_DIPOR</name>
<feature type="compositionally biased region" description="Low complexity" evidence="2">
    <location>
        <begin position="43"/>
        <end position="54"/>
    </location>
</feature>
<dbReference type="AlphaFoldDB" id="A0A1S3FXU0"/>
<dbReference type="FunCoup" id="A0A1S3FXU0">
    <property type="interactions" value="787"/>
</dbReference>
<dbReference type="InterPro" id="IPR041899">
    <property type="entry name" value="MAGE_WH2"/>
</dbReference>
<protein>
    <submittedName>
        <fullName evidence="5">Melanoma-associated antigen 10-like</fullName>
    </submittedName>
</protein>
<dbReference type="GO" id="GO:0000122">
    <property type="term" value="P:negative regulation of transcription by RNA polymerase II"/>
    <property type="evidence" value="ECO:0007669"/>
    <property type="project" value="TreeGrafter"/>
</dbReference>
<keyword evidence="1" id="KW-0825">Tumor antigen</keyword>
<gene>
    <name evidence="5" type="primary">LOC105992835</name>
</gene>
<dbReference type="FunFam" id="1.10.10.1200:FF:000007">
    <property type="entry name" value="Melanoma-associated antigen C2"/>
    <property type="match status" value="1"/>
</dbReference>
<dbReference type="Proteomes" id="UP000081671">
    <property type="component" value="Unplaced"/>
</dbReference>
<dbReference type="KEGG" id="dord:105992835"/>
<dbReference type="OrthoDB" id="205198at2759"/>
<evidence type="ECO:0000313" key="4">
    <source>
        <dbReference type="Proteomes" id="UP000081671"/>
    </source>
</evidence>
<dbReference type="Gene3D" id="1.10.10.1210">
    <property type="entry name" value="MAGE homology domain, winged helix WH2 motif"/>
    <property type="match status" value="1"/>
</dbReference>